<organism evidence="3">
    <name type="scientific">hydrothermal vent metagenome</name>
    <dbReference type="NCBI Taxonomy" id="652676"/>
    <lineage>
        <taxon>unclassified sequences</taxon>
        <taxon>metagenomes</taxon>
        <taxon>ecological metagenomes</taxon>
    </lineage>
</organism>
<gene>
    <name evidence="3" type="ORF">MNB_SV-8-41</name>
</gene>
<reference evidence="3" key="1">
    <citation type="submission" date="2016-10" db="EMBL/GenBank/DDBJ databases">
        <authorList>
            <person name="de Groot N.N."/>
        </authorList>
    </citation>
    <scope>NUCLEOTIDE SEQUENCE</scope>
</reference>
<dbReference type="AlphaFoldDB" id="A0A1W1BIV2"/>
<sequence>MKRIFTLLLPLLMIATALIWLNLPKITPYYKQLTKPRVGMNIDLQPVEQKEAHFIGSTKCKECHKEKYHDWKASMHSKMIQDITKDPKVVVANFSRLPEDADFTLKDAVYTIGSKFKQRYMIPATINGKKDYRLGNYQWNTQTGKWQHFKPYKYWYHNSYPHDNHQFPTSNTCDGCHFTGYMATGKRVEPAIACENCHGPGSKHAEDPNNPVYKASIADPLRTNEVCLQCHMRNRDKRIETEHATAKDLWLKAKDYPSGYVPGKALINYKLPAPFTLGKETKEFWANGAAKKNRTQGNEYVHDTMYKHGITCINCHDPHKLTNTAKKPQGNTACMKCHSFGSIIGPHQSSLEQHTHHKAASKGSLCIECHMPKTGKHTGKSPLTVRSHRFAFTYPAQTKAYGMPPQTNACFACHNDKTLDSLQKSLKKWGNLEWEKLEMHSEVK</sequence>
<evidence type="ECO:0000259" key="2">
    <source>
        <dbReference type="Pfam" id="PF13435"/>
    </source>
</evidence>
<evidence type="ECO:0000313" key="3">
    <source>
        <dbReference type="EMBL" id="SFV53405.1"/>
    </source>
</evidence>
<dbReference type="Gene3D" id="1.10.1130.10">
    <property type="entry name" value="Flavocytochrome C3, Chain A"/>
    <property type="match status" value="3"/>
</dbReference>
<accession>A0A1W1BIV2</accession>
<dbReference type="InterPro" id="IPR036280">
    <property type="entry name" value="Multihaem_cyt_sf"/>
</dbReference>
<keyword evidence="1" id="KW-0732">Signal</keyword>
<protein>
    <submittedName>
        <fullName evidence="3">TPR domain protein</fullName>
    </submittedName>
</protein>
<dbReference type="PANTHER" id="PTHR35038">
    <property type="entry name" value="DISSIMILATORY SULFITE REDUCTASE SIRA"/>
    <property type="match status" value="1"/>
</dbReference>
<dbReference type="PANTHER" id="PTHR35038:SF8">
    <property type="entry name" value="C-TYPE POLYHEME CYTOCHROME OMCC"/>
    <property type="match status" value="1"/>
</dbReference>
<dbReference type="EMBL" id="FPHD01000021">
    <property type="protein sequence ID" value="SFV53405.1"/>
    <property type="molecule type" value="Genomic_DNA"/>
</dbReference>
<evidence type="ECO:0000256" key="1">
    <source>
        <dbReference type="ARBA" id="ARBA00022729"/>
    </source>
</evidence>
<dbReference type="Pfam" id="PF13435">
    <property type="entry name" value="Cytochrome_C554"/>
    <property type="match status" value="2"/>
</dbReference>
<dbReference type="InterPro" id="IPR051829">
    <property type="entry name" value="Multiheme_Cytochr_ET"/>
</dbReference>
<feature type="domain" description="Cytochrome c-552/4" evidence="2">
    <location>
        <begin position="142"/>
        <end position="199"/>
    </location>
</feature>
<name>A0A1W1BIV2_9ZZZZ</name>
<feature type="domain" description="Cytochrome c-552/4" evidence="2">
    <location>
        <begin position="59"/>
        <end position="90"/>
    </location>
</feature>
<dbReference type="SUPFAM" id="SSF48695">
    <property type="entry name" value="Multiheme cytochromes"/>
    <property type="match status" value="1"/>
</dbReference>
<proteinExistence type="predicted"/>
<dbReference type="InterPro" id="IPR023155">
    <property type="entry name" value="Cyt_c-552/4"/>
</dbReference>